<dbReference type="InterPro" id="IPR016187">
    <property type="entry name" value="CTDL_fold"/>
</dbReference>
<dbReference type="InterPro" id="IPR016186">
    <property type="entry name" value="C-type_lectin-like/link_sf"/>
</dbReference>
<gene>
    <name evidence="1" type="ORF">PENTCL1PPCAC_854</name>
</gene>
<dbReference type="Proteomes" id="UP001432027">
    <property type="component" value="Unassembled WGS sequence"/>
</dbReference>
<dbReference type="EMBL" id="BTSX01000001">
    <property type="protein sequence ID" value="GMS78679.1"/>
    <property type="molecule type" value="Genomic_DNA"/>
</dbReference>
<comment type="caution">
    <text evidence="1">The sequence shown here is derived from an EMBL/GenBank/DDBJ whole genome shotgun (WGS) entry which is preliminary data.</text>
</comment>
<dbReference type="SUPFAM" id="SSF56436">
    <property type="entry name" value="C-type lectin-like"/>
    <property type="match status" value="1"/>
</dbReference>
<evidence type="ECO:0008006" key="3">
    <source>
        <dbReference type="Google" id="ProtNLM"/>
    </source>
</evidence>
<feature type="non-terminal residue" evidence="1">
    <location>
        <position position="1"/>
    </location>
</feature>
<name>A0AAV5S8C7_9BILA</name>
<proteinExistence type="predicted"/>
<organism evidence="1 2">
    <name type="scientific">Pristionchus entomophagus</name>
    <dbReference type="NCBI Taxonomy" id="358040"/>
    <lineage>
        <taxon>Eukaryota</taxon>
        <taxon>Metazoa</taxon>
        <taxon>Ecdysozoa</taxon>
        <taxon>Nematoda</taxon>
        <taxon>Chromadorea</taxon>
        <taxon>Rhabditida</taxon>
        <taxon>Rhabditina</taxon>
        <taxon>Diplogasteromorpha</taxon>
        <taxon>Diplogasteroidea</taxon>
        <taxon>Neodiplogasteridae</taxon>
        <taxon>Pristionchus</taxon>
    </lineage>
</organism>
<reference evidence="1" key="1">
    <citation type="submission" date="2023-10" db="EMBL/GenBank/DDBJ databases">
        <title>Genome assembly of Pristionchus species.</title>
        <authorList>
            <person name="Yoshida K."/>
            <person name="Sommer R.J."/>
        </authorList>
    </citation>
    <scope>NUCLEOTIDE SEQUENCE</scope>
    <source>
        <strain evidence="1">RS0144</strain>
    </source>
</reference>
<evidence type="ECO:0000313" key="2">
    <source>
        <dbReference type="Proteomes" id="UP001432027"/>
    </source>
</evidence>
<sequence>LTKADPCPKDWTQAPNGGDCFYVMAFFDSFDGNNYIPETFDDAEAYCISHVGELLASIHSREEQDFVMGMYCQNGGASRNIGLKCKERDCNWVTVGRTSRRWSKAVLWH</sequence>
<dbReference type="CDD" id="cd00037">
    <property type="entry name" value="CLECT"/>
    <property type="match status" value="1"/>
</dbReference>
<keyword evidence="2" id="KW-1185">Reference proteome</keyword>
<dbReference type="Gene3D" id="3.10.100.10">
    <property type="entry name" value="Mannose-Binding Protein A, subunit A"/>
    <property type="match status" value="1"/>
</dbReference>
<protein>
    <recommendedName>
        <fullName evidence="3">C-type lectin domain-containing protein</fullName>
    </recommendedName>
</protein>
<accession>A0AAV5S8C7</accession>
<dbReference type="AlphaFoldDB" id="A0AAV5S8C7"/>
<evidence type="ECO:0000313" key="1">
    <source>
        <dbReference type="EMBL" id="GMS78679.1"/>
    </source>
</evidence>